<sequence>MRKIFSLILAISFCIISFSTHAQRLDSRLFTPAADSLQSFYKNQAYVLGKITVSKVVKSGNTLTITFSSALSEYPMREESVAKSYEIVRASIPEQYRQMALIIESNRSQIENLIPPSYKSLRRVESKKDIRDHKKGLHESPLVKKASSIVEFPHGLEGKHIALWQSHGFYYEQKLLRWEWQRARIFQTVEDLYTQSYVLPFLVPMLENAGAYVLMPRERDTQLKEIIIDNDIPGSGYRETNGSRRWNNTDSIGFNSPKEVYISGENPFRLGSARLVRSVDSKEEESKAIWSAHIEESGEYAVYVSYQSLPKSTSAAKYTVSHSSGETSFIVNQKMGGGTWIYLGTFYFSKDKENQFVSLTNNTGNNREYITADAVKIGGGFGNIARKPSEEGSQLNVKSSSTEPVEKIKIDLEVEPIVSGYPRFTEGARYWLQWAGFSDTIYSPNKNANDYNDDYMSRGKWVNVISGGSKVNPDEKGLKIPVDLSFAFHTDAGTTLNDSIIGTLGIYTRASNGSDLLPDGRDRIEGRYLTDLIQTQIVEDIKTKYEPIWQRRGIWDRSYSESRSPQVPSMLLELLSHQNLADMRYGLDPEFRFTVSRAIYKGMLKYLATSQGREYAVQPLPIKDFSVSLHSDVALLRWKGVEDPLEITAKPEKYIVYTRKGDNGFDSGRVVEGNSLALDVEKGVLYSFKVTAVNGGGESFPSEILSLYNAKQSRGTLLIVNGFNRVSAPASFATPDTTMGGFMDWDDNGVPYKKDISFIGSQYEFRREIPWMDDDSPGFGASYADYETRVIAGNTFDYPSLHGRLFANQGYSFVSASRESVETGSVDLKAYPIVDFIMGKQRQYRMGRGHGDVKFKVFTPGIIKAIEEYSKAGGNILISGSYIATDVWDSIETDDTTKNFVKNVLKYEWRTNKASKTGYVKAVQSPYKFGGEFSFHTIPNEYSYTSESPDGIEPSGEGAWTIFRYKDNNISAGVAYKGSYKVVSFGFPVETIKNKTEMEELVKSVLLFFNEDK</sequence>
<dbReference type="InterPro" id="IPR033803">
    <property type="entry name" value="CBD-like_Golvesin-Xly"/>
</dbReference>
<feature type="domain" description="Fibronectin type-III" evidence="1">
    <location>
        <begin position="618"/>
        <end position="713"/>
    </location>
</feature>
<comment type="caution">
    <text evidence="2">The sequence shown here is derived from an EMBL/GenBank/DDBJ whole genome shotgun (WGS) entry which is preliminary data.</text>
</comment>
<dbReference type="InterPro" id="IPR003961">
    <property type="entry name" value="FN3_dom"/>
</dbReference>
<dbReference type="PROSITE" id="PS50853">
    <property type="entry name" value="FN3"/>
    <property type="match status" value="1"/>
</dbReference>
<name>A0A644UZM1_9ZZZZ</name>
<dbReference type="SUPFAM" id="SSF49265">
    <property type="entry name" value="Fibronectin type III"/>
    <property type="match status" value="1"/>
</dbReference>
<evidence type="ECO:0000313" key="2">
    <source>
        <dbReference type="EMBL" id="MPL84417.1"/>
    </source>
</evidence>
<dbReference type="Pfam" id="PF25275">
    <property type="entry name" value="Golvesin_C"/>
    <property type="match status" value="1"/>
</dbReference>
<dbReference type="InterPro" id="IPR013783">
    <property type="entry name" value="Ig-like_fold"/>
</dbReference>
<protein>
    <recommendedName>
        <fullName evidence="1">Fibronectin type-III domain-containing protein</fullName>
    </recommendedName>
</protein>
<gene>
    <name evidence="2" type="ORF">SDC9_30382</name>
</gene>
<reference evidence="2" key="1">
    <citation type="submission" date="2019-08" db="EMBL/GenBank/DDBJ databases">
        <authorList>
            <person name="Kucharzyk K."/>
            <person name="Murdoch R.W."/>
            <person name="Higgins S."/>
            <person name="Loffler F."/>
        </authorList>
    </citation>
    <scope>NUCLEOTIDE SEQUENCE</scope>
</reference>
<dbReference type="SUPFAM" id="SSF53187">
    <property type="entry name" value="Zn-dependent exopeptidases"/>
    <property type="match status" value="1"/>
</dbReference>
<accession>A0A644UZM1</accession>
<dbReference type="InterPro" id="IPR036116">
    <property type="entry name" value="FN3_sf"/>
</dbReference>
<proteinExistence type="predicted"/>
<dbReference type="Gene3D" id="2.60.40.10">
    <property type="entry name" value="Immunoglobulins"/>
    <property type="match status" value="1"/>
</dbReference>
<organism evidence="2">
    <name type="scientific">bioreactor metagenome</name>
    <dbReference type="NCBI Taxonomy" id="1076179"/>
    <lineage>
        <taxon>unclassified sequences</taxon>
        <taxon>metagenomes</taxon>
        <taxon>ecological metagenomes</taxon>
    </lineage>
</organism>
<dbReference type="Gene3D" id="3.40.630.40">
    <property type="entry name" value="Zn-dependent exopeptidases"/>
    <property type="match status" value="1"/>
</dbReference>
<dbReference type="AlphaFoldDB" id="A0A644UZM1"/>
<dbReference type="CDD" id="cd00063">
    <property type="entry name" value="FN3"/>
    <property type="match status" value="1"/>
</dbReference>
<dbReference type="EMBL" id="VSSQ01000189">
    <property type="protein sequence ID" value="MPL84417.1"/>
    <property type="molecule type" value="Genomic_DNA"/>
</dbReference>
<evidence type="ECO:0000259" key="1">
    <source>
        <dbReference type="PROSITE" id="PS50853"/>
    </source>
</evidence>